<name>A0ABU9G782_9GAMM</name>
<evidence type="ECO:0000313" key="2">
    <source>
        <dbReference type="EMBL" id="MEL0613603.1"/>
    </source>
</evidence>
<protein>
    <submittedName>
        <fullName evidence="2">DNA/RNA helicase domain-containing protein</fullName>
    </submittedName>
</protein>
<keyword evidence="2" id="KW-0347">Helicase</keyword>
<evidence type="ECO:0000313" key="3">
    <source>
        <dbReference type="Proteomes" id="UP001379949"/>
    </source>
</evidence>
<organism evidence="2 3">
    <name type="scientific">Marinomonas arenicola</name>
    <dbReference type="NCBI Taxonomy" id="569601"/>
    <lineage>
        <taxon>Bacteria</taxon>
        <taxon>Pseudomonadati</taxon>
        <taxon>Pseudomonadota</taxon>
        <taxon>Gammaproteobacteria</taxon>
        <taxon>Oceanospirillales</taxon>
        <taxon>Oceanospirillaceae</taxon>
        <taxon>Marinomonas</taxon>
    </lineage>
</organism>
<dbReference type="RefSeq" id="WP_341567322.1">
    <property type="nucleotide sequence ID" value="NZ_JBAKAR010000007.1"/>
</dbReference>
<dbReference type="GO" id="GO:0004386">
    <property type="term" value="F:helicase activity"/>
    <property type="evidence" value="ECO:0007669"/>
    <property type="project" value="UniProtKB-KW"/>
</dbReference>
<accession>A0ABU9G782</accession>
<dbReference type="SUPFAM" id="SSF52540">
    <property type="entry name" value="P-loop containing nucleoside triphosphate hydrolases"/>
    <property type="match status" value="1"/>
</dbReference>
<keyword evidence="2" id="KW-0378">Hydrolase</keyword>
<keyword evidence="3" id="KW-1185">Reference proteome</keyword>
<comment type="caution">
    <text evidence="2">The sequence shown here is derived from an EMBL/GenBank/DDBJ whole genome shotgun (WGS) entry which is preliminary data.</text>
</comment>
<gene>
    <name evidence="2" type="ORF">V6242_10630</name>
</gene>
<proteinExistence type="predicted"/>
<dbReference type="CDD" id="cd00009">
    <property type="entry name" value="AAA"/>
    <property type="match status" value="1"/>
</dbReference>
<sequence>MKSVNIISLVQAYDSLSPSEYDTYCQHYGVEISNNEVNDLRQLVIKMYEVLSYVNIFNDFYVGYKIQHISKEFDLLRFGDNSILNVELKNSSTEEKVKKQLLRNKYYLSHINKVVHNFTFVVQTNTLYKLGVNDELEVVDFGLLTQLLTNQNLMKIDSPDVLFNPSDYLVSPFNSTDKFINNQYFLTGQQEDIKNQIFKILSKNVHASISITGGPGTGKTLLTYDIVKWIKEQKRTLVVHCGNLNEGHNRLNQLGWNIIPIKNLKYHNLTNFDLVLIDETQRIYENQFDKLVIDAKATNTICIFSFDKQQTLSSSESRMDIEAKINTIVGISNFKLSNKIRTNKEIASFIKLLFNNQRNDVTLANSGNVDFDYFTDLTTVKNYIQLIGNDGWEVLNLTPSLHSTEHHESYSDSLNKCSHAVIGQEFDNVAVVIDKYFSYDSSGSLIYQSRTYYDSVKMLFQNITRTRKRLKLIIIENKQVLNRCLSVLNK</sequence>
<dbReference type="Proteomes" id="UP001379949">
    <property type="component" value="Unassembled WGS sequence"/>
</dbReference>
<keyword evidence="2" id="KW-0067">ATP-binding</keyword>
<dbReference type="InterPro" id="IPR027417">
    <property type="entry name" value="P-loop_NTPase"/>
</dbReference>
<dbReference type="EMBL" id="JBAKAR010000007">
    <property type="protein sequence ID" value="MEL0613603.1"/>
    <property type="molecule type" value="Genomic_DNA"/>
</dbReference>
<dbReference type="Gene3D" id="3.40.50.300">
    <property type="entry name" value="P-loop containing nucleotide triphosphate hydrolases"/>
    <property type="match status" value="1"/>
</dbReference>
<reference evidence="2 3" key="1">
    <citation type="submission" date="2024-02" db="EMBL/GenBank/DDBJ databases">
        <title>Bacteria isolated from the canopy kelp, Nereocystis luetkeana.</title>
        <authorList>
            <person name="Pfister C.A."/>
            <person name="Younker I.T."/>
            <person name="Light S.H."/>
        </authorList>
    </citation>
    <scope>NUCLEOTIDE SEQUENCE [LARGE SCALE GENOMIC DNA]</scope>
    <source>
        <strain evidence="2 3">TI.4.07</strain>
    </source>
</reference>
<feature type="domain" description="Schlafen group 3-like DNA/RNA helicase" evidence="1">
    <location>
        <begin position="209"/>
        <end position="385"/>
    </location>
</feature>
<keyword evidence="2" id="KW-0547">Nucleotide-binding</keyword>
<dbReference type="InterPro" id="IPR018647">
    <property type="entry name" value="SLFN_3-like_DNA/RNA_helicase"/>
</dbReference>
<evidence type="ECO:0000259" key="1">
    <source>
        <dbReference type="Pfam" id="PF09848"/>
    </source>
</evidence>
<dbReference type="Pfam" id="PF09848">
    <property type="entry name" value="SLFN-g3_helicase"/>
    <property type="match status" value="1"/>
</dbReference>